<keyword evidence="6" id="KW-1133">Transmembrane helix</keyword>
<evidence type="ECO:0000256" key="2">
    <source>
        <dbReference type="ARBA" id="ARBA00022553"/>
    </source>
</evidence>
<evidence type="ECO:0000313" key="8">
    <source>
        <dbReference type="EMBL" id="MFC3912341.1"/>
    </source>
</evidence>
<proteinExistence type="inferred from homology"/>
<keyword evidence="1 6" id="KW-0813">Transport</keyword>
<keyword evidence="4 6" id="KW-0288">FMN</keyword>
<organism evidence="8 9">
    <name type="scientific">Pseudaeromonas sharmana</name>
    <dbReference type="NCBI Taxonomy" id="328412"/>
    <lineage>
        <taxon>Bacteria</taxon>
        <taxon>Pseudomonadati</taxon>
        <taxon>Pseudomonadota</taxon>
        <taxon>Gammaproteobacteria</taxon>
        <taxon>Aeromonadales</taxon>
        <taxon>Aeromonadaceae</taxon>
        <taxon>Pseudaeromonas</taxon>
    </lineage>
</organism>
<keyword evidence="6" id="KW-0997">Cell inner membrane</keyword>
<evidence type="ECO:0000259" key="7">
    <source>
        <dbReference type="SMART" id="SM00900"/>
    </source>
</evidence>
<evidence type="ECO:0000256" key="6">
    <source>
        <dbReference type="HAMAP-Rule" id="MF_00479"/>
    </source>
</evidence>
<keyword evidence="6" id="KW-1003">Cell membrane</keyword>
<gene>
    <name evidence="8" type="primary">rsxG</name>
    <name evidence="6" type="synonym">rnfG</name>
    <name evidence="8" type="ORF">ACFOSS_02530</name>
</gene>
<comment type="function">
    <text evidence="6">Part of a membrane-bound complex that couples electron transfer with translocation of ions across the membrane.</text>
</comment>
<comment type="caution">
    <text evidence="8">The sequence shown here is derived from an EMBL/GenBank/DDBJ whole genome shotgun (WGS) entry which is preliminary data.</text>
</comment>
<evidence type="ECO:0000313" key="9">
    <source>
        <dbReference type="Proteomes" id="UP001595692"/>
    </source>
</evidence>
<dbReference type="InterPro" id="IPR010209">
    <property type="entry name" value="Ion_transpt_RnfG/RsxG"/>
</dbReference>
<dbReference type="InterPro" id="IPR007329">
    <property type="entry name" value="FMN-bd"/>
</dbReference>
<comment type="cofactor">
    <cofactor evidence="6">
        <name>FMN</name>
        <dbReference type="ChEBI" id="CHEBI:58210"/>
    </cofactor>
</comment>
<keyword evidence="2 6" id="KW-0597">Phosphoprotein</keyword>
<evidence type="ECO:0000256" key="1">
    <source>
        <dbReference type="ARBA" id="ARBA00022448"/>
    </source>
</evidence>
<keyword evidence="9" id="KW-1185">Reference proteome</keyword>
<name>A0ABV8CJK5_9GAMM</name>
<dbReference type="Proteomes" id="UP001595692">
    <property type="component" value="Unassembled WGS sequence"/>
</dbReference>
<dbReference type="PANTHER" id="PTHR36118:SF1">
    <property type="entry name" value="ION-TRANSLOCATING OXIDOREDUCTASE COMPLEX SUBUNIT G"/>
    <property type="match status" value="1"/>
</dbReference>
<dbReference type="Pfam" id="PF04205">
    <property type="entry name" value="FMN_bind"/>
    <property type="match status" value="1"/>
</dbReference>
<dbReference type="EMBL" id="JBHSAF010000001">
    <property type="protein sequence ID" value="MFC3912341.1"/>
    <property type="molecule type" value="Genomic_DNA"/>
</dbReference>
<keyword evidence="3 6" id="KW-0285">Flavoprotein</keyword>
<dbReference type="HAMAP" id="MF_00479">
    <property type="entry name" value="RsxG_RnfG"/>
    <property type="match status" value="1"/>
</dbReference>
<evidence type="ECO:0000256" key="3">
    <source>
        <dbReference type="ARBA" id="ARBA00022630"/>
    </source>
</evidence>
<keyword evidence="5 6" id="KW-0249">Electron transport</keyword>
<dbReference type="PANTHER" id="PTHR36118">
    <property type="entry name" value="ION-TRANSLOCATING OXIDOREDUCTASE COMPLEX SUBUNIT G"/>
    <property type="match status" value="1"/>
</dbReference>
<keyword evidence="6" id="KW-0812">Transmembrane</keyword>
<accession>A0ABV8CJK5</accession>
<comment type="similarity">
    <text evidence="6">Belongs to the RnfG family.</text>
</comment>
<evidence type="ECO:0000256" key="4">
    <source>
        <dbReference type="ARBA" id="ARBA00022643"/>
    </source>
</evidence>
<dbReference type="NCBIfam" id="NF002519">
    <property type="entry name" value="PRK01908.1"/>
    <property type="match status" value="1"/>
</dbReference>
<dbReference type="SMART" id="SM00900">
    <property type="entry name" value="FMN_bind"/>
    <property type="match status" value="1"/>
</dbReference>
<dbReference type="PIRSF" id="PIRSF006091">
    <property type="entry name" value="E_trnsport_RnfG"/>
    <property type="match status" value="1"/>
</dbReference>
<keyword evidence="6" id="KW-1278">Translocase</keyword>
<feature type="domain" description="FMN-binding" evidence="7">
    <location>
        <begin position="100"/>
        <end position="192"/>
    </location>
</feature>
<comment type="subunit">
    <text evidence="6">The complex is composed of six subunits: RnfA, RnfB, RnfC, RnfD, RnfE and RnfG.</text>
</comment>
<dbReference type="RefSeq" id="WP_377150450.1">
    <property type="nucleotide sequence ID" value="NZ_JBHSAF010000001.1"/>
</dbReference>
<dbReference type="NCBIfam" id="TIGR01947">
    <property type="entry name" value="rnfG"/>
    <property type="match status" value="1"/>
</dbReference>
<reference evidence="9" key="1">
    <citation type="journal article" date="2019" name="Int. J. Syst. Evol. Microbiol.">
        <title>The Global Catalogue of Microorganisms (GCM) 10K type strain sequencing project: providing services to taxonomists for standard genome sequencing and annotation.</title>
        <authorList>
            <consortium name="The Broad Institute Genomics Platform"/>
            <consortium name="The Broad Institute Genome Sequencing Center for Infectious Disease"/>
            <person name="Wu L."/>
            <person name="Ma J."/>
        </authorList>
    </citation>
    <scope>NUCLEOTIDE SEQUENCE [LARGE SCALE GENOMIC DNA]</scope>
    <source>
        <strain evidence="9">CCUG 54939</strain>
    </source>
</reference>
<comment type="subcellular location">
    <subcellularLocation>
        <location evidence="6">Cell inner membrane</location>
        <topology evidence="6">Single-pass membrane protein</topology>
    </subcellularLocation>
</comment>
<sequence length="204" mass="21900">MTTLTWRERPTMLGSLLGGFALLVCAAVAISAKLTLPLITARQQEDTQRLLAQVLPNSQYDSMPSQEEVSLTLDGQTVHFFRARQQGAVSAVALFASPRGYGGPIQLLVGIQSDGTLSGVRVISHTETPGLGDKIETSKSDWILGFTGLSLGQPDEAGWHVKKDGGQFDSFTGATITPRGVVKGVHDTLTLFARHRATLLDIKE</sequence>
<dbReference type="EC" id="7.-.-.-" evidence="6"/>
<feature type="modified residue" description="FMN phosphoryl threonine" evidence="6">
    <location>
        <position position="175"/>
    </location>
</feature>
<protein>
    <recommendedName>
        <fullName evidence="6">Ion-translocating oxidoreductase complex subunit G</fullName>
        <ecNumber evidence="6">7.-.-.-</ecNumber>
    </recommendedName>
    <alternativeName>
        <fullName evidence="6">Rnf electron transport complex subunit G</fullName>
    </alternativeName>
</protein>
<keyword evidence="6" id="KW-0472">Membrane</keyword>
<evidence type="ECO:0000256" key="5">
    <source>
        <dbReference type="ARBA" id="ARBA00022982"/>
    </source>
</evidence>